<evidence type="ECO:0000256" key="7">
    <source>
        <dbReference type="ARBA" id="ARBA00023235"/>
    </source>
</evidence>
<dbReference type="GO" id="GO:0004476">
    <property type="term" value="F:mannose-6-phosphate isomerase activity"/>
    <property type="evidence" value="ECO:0007669"/>
    <property type="project" value="UniProtKB-EC"/>
</dbReference>
<dbReference type="Pfam" id="PF20512">
    <property type="entry name" value="PMI_typeI_hel"/>
    <property type="match status" value="1"/>
</dbReference>
<dbReference type="Gene3D" id="2.60.120.10">
    <property type="entry name" value="Jelly Rolls"/>
    <property type="match status" value="2"/>
</dbReference>
<evidence type="ECO:0000256" key="11">
    <source>
        <dbReference type="PIRSR" id="PIRSR001480-2"/>
    </source>
</evidence>
<evidence type="ECO:0000256" key="9">
    <source>
        <dbReference type="ARBA" id="ARBA00030762"/>
    </source>
</evidence>
<keyword evidence="7 15" id="KW-0413">Isomerase</keyword>
<proteinExistence type="evidence at transcript level"/>
<dbReference type="SUPFAM" id="SSF51182">
    <property type="entry name" value="RmlC-like cupins"/>
    <property type="match status" value="1"/>
</dbReference>
<dbReference type="EC" id="5.3.1.8" evidence="4"/>
<dbReference type="NCBIfam" id="TIGR00218">
    <property type="entry name" value="manA"/>
    <property type="match status" value="1"/>
</dbReference>
<evidence type="ECO:0000259" key="14">
    <source>
        <dbReference type="Pfam" id="PF20512"/>
    </source>
</evidence>
<dbReference type="InterPro" id="IPR001250">
    <property type="entry name" value="Man6P_Isoase-1"/>
</dbReference>
<comment type="pathway">
    <text evidence="2 12">Nucleotide-sugar biosynthesis; GDP-alpha-D-mannose biosynthesis; alpha-D-mannose 1-phosphate from D-fructose 6-phosphate: step 1/2.</text>
</comment>
<protein>
    <recommendedName>
        <fullName evidence="4">mannose-6-phosphate isomerase</fullName>
        <ecNumber evidence="4">5.3.1.8</ecNumber>
    </recommendedName>
    <alternativeName>
        <fullName evidence="8">Phosphohexomutase</fullName>
    </alternativeName>
    <alternativeName>
        <fullName evidence="9">Phosphomannose isomerase</fullName>
    </alternativeName>
</protein>
<dbReference type="PRINTS" id="PR00714">
    <property type="entry name" value="MAN6PISMRASE"/>
</dbReference>
<evidence type="ECO:0000256" key="12">
    <source>
        <dbReference type="RuleBase" id="RU004248"/>
    </source>
</evidence>
<dbReference type="InterPro" id="IPR014710">
    <property type="entry name" value="RmlC-like_jellyroll"/>
</dbReference>
<dbReference type="CDD" id="cd07011">
    <property type="entry name" value="cupin_PMI_type_I_N"/>
    <property type="match status" value="1"/>
</dbReference>
<evidence type="ECO:0000256" key="3">
    <source>
        <dbReference type="ARBA" id="ARBA00010772"/>
    </source>
</evidence>
<gene>
    <name evidence="15" type="primary">MPI</name>
</gene>
<dbReference type="InterPro" id="IPR046458">
    <property type="entry name" value="PMI_typeI_hel"/>
</dbReference>
<reference evidence="15" key="1">
    <citation type="submission" date="2019-05" db="EMBL/GenBank/DDBJ databases">
        <authorList>
            <person name="Nunez J.C.B."/>
            <person name="Flight P.A."/>
            <person name="Neil K.B."/>
            <person name="Ferranti D.A."/>
            <person name="Rosenblad M.A."/>
            <person name="Blomberg A."/>
            <person name="Ran D.M."/>
        </authorList>
    </citation>
    <scope>NUCLEOTIDE SEQUENCE</scope>
    <source>
        <strain evidence="15">Rhode_Island_Slow4b</strain>
    </source>
</reference>
<evidence type="ECO:0000313" key="15">
    <source>
        <dbReference type="EMBL" id="QIA50423.1"/>
    </source>
</evidence>
<dbReference type="PIRSF" id="PIRSF001480">
    <property type="entry name" value="Mannose-6-phosphate_isomerase"/>
    <property type="match status" value="1"/>
</dbReference>
<sequence>MELKCAYQTYHWGRAGSSSAVAQLVAAGQPEFTLSEETPYAELWMGTHGSGPSVLASSGQPLADYIRENPQVLGERVLAKFGVQLPYLFKVLSVNTALSIQAHPSKSHAEELHAARPTVYKDPNHKPEMALALTPFEALCGFRPLEEIQHFLKAVPELSAAVGAEPAAALLAVSAAEPAARDRLRDCLQALMTREPAEIGRQLDSLVARLSAPGDSAAGSDPLLPAELVLRLSQQYPGDVGCFCALLLNRLTLQPGQALFLGPNEPHAYLAGDCIEIMACSDNVVRAGLTPKFKDVATLVSMLTYECRTAAQQLFLPTSGGGDERVQVFQPPVPDFSLAKIQFVPEMENTEYTVPVRDSASLLLVVSGSATSGATVVGRGSVLFVPANEKVTLRLAGRQEVLMFQAFCQL</sequence>
<name>A0A6C0S2Z0_SEMBA</name>
<feature type="domain" description="Phosphomannose isomerase type I helical insertion" evidence="14">
    <location>
        <begin position="174"/>
        <end position="248"/>
    </location>
</feature>
<dbReference type="GO" id="GO:0005975">
    <property type="term" value="P:carbohydrate metabolic process"/>
    <property type="evidence" value="ECO:0007669"/>
    <property type="project" value="InterPro"/>
</dbReference>
<dbReference type="InterPro" id="IPR046457">
    <property type="entry name" value="PMI_typeI_cat"/>
</dbReference>
<evidence type="ECO:0000259" key="13">
    <source>
        <dbReference type="Pfam" id="PF20511"/>
    </source>
</evidence>
<evidence type="ECO:0000256" key="10">
    <source>
        <dbReference type="PIRSR" id="PIRSR001480-1"/>
    </source>
</evidence>
<dbReference type="GO" id="GO:0009298">
    <property type="term" value="P:GDP-mannose biosynthetic process"/>
    <property type="evidence" value="ECO:0007669"/>
    <property type="project" value="UniProtKB-UniPathway"/>
</dbReference>
<dbReference type="Pfam" id="PF20511">
    <property type="entry name" value="PMI_typeI_cat"/>
    <property type="match status" value="1"/>
</dbReference>
<keyword evidence="6 11" id="KW-0862">Zinc</keyword>
<organism evidence="15">
    <name type="scientific">Semibalanus balanoides</name>
    <name type="common">Northern rock barnacle</name>
    <name type="synonym">Balanus balanoides</name>
    <dbReference type="NCBI Taxonomy" id="94630"/>
    <lineage>
        <taxon>Eukaryota</taxon>
        <taxon>Metazoa</taxon>
        <taxon>Ecdysozoa</taxon>
        <taxon>Arthropoda</taxon>
        <taxon>Crustacea</taxon>
        <taxon>Multicrustacea</taxon>
        <taxon>Cirripedia</taxon>
        <taxon>Thoracica</taxon>
        <taxon>Thoracicalcarea</taxon>
        <taxon>Balanomorpha</taxon>
        <taxon>Balanoidea</taxon>
        <taxon>Balanidae</taxon>
        <taxon>Semibalaninae</taxon>
        <taxon>Semibalanus</taxon>
    </lineage>
</organism>
<dbReference type="FunFam" id="2.60.120.10:FF:000044">
    <property type="entry name" value="Mannose-6-phosphate isomerase"/>
    <property type="match status" value="1"/>
</dbReference>
<dbReference type="InterPro" id="IPR018050">
    <property type="entry name" value="Pmannose_isomerase-type1_CS"/>
</dbReference>
<feature type="binding site" evidence="11">
    <location>
        <position position="267"/>
    </location>
    <ligand>
        <name>Zn(2+)</name>
        <dbReference type="ChEBI" id="CHEBI:29105"/>
    </ligand>
</feature>
<comment type="catalytic activity">
    <reaction evidence="1">
        <text>D-mannose 6-phosphate = D-fructose 6-phosphate</text>
        <dbReference type="Rhea" id="RHEA:12356"/>
        <dbReference type="ChEBI" id="CHEBI:58735"/>
        <dbReference type="ChEBI" id="CHEBI:61527"/>
        <dbReference type="EC" id="5.3.1.8"/>
    </reaction>
</comment>
<dbReference type="AlphaFoldDB" id="A0A6C0S2Z0"/>
<dbReference type="Gene3D" id="1.10.441.10">
    <property type="entry name" value="Phosphomannose Isomerase, domain 2"/>
    <property type="match status" value="1"/>
</dbReference>
<dbReference type="PROSITE" id="PS00965">
    <property type="entry name" value="PMI_I_1"/>
    <property type="match status" value="1"/>
</dbReference>
<accession>A0A6C0S2Z0</accession>
<dbReference type="GO" id="GO:0008270">
    <property type="term" value="F:zinc ion binding"/>
    <property type="evidence" value="ECO:0007669"/>
    <property type="project" value="InterPro"/>
</dbReference>
<evidence type="ECO:0000256" key="6">
    <source>
        <dbReference type="ARBA" id="ARBA00022833"/>
    </source>
</evidence>
<dbReference type="EMBL" id="MK955545">
    <property type="protein sequence ID" value="QIA50423.1"/>
    <property type="molecule type" value="mRNA"/>
</dbReference>
<dbReference type="InterPro" id="IPR011051">
    <property type="entry name" value="RmlC_Cupin_sf"/>
</dbReference>
<dbReference type="InterPro" id="IPR016305">
    <property type="entry name" value="Mannose-6-P_Isomerase"/>
</dbReference>
<keyword evidence="5 11" id="KW-0479">Metal-binding</keyword>
<dbReference type="UniPathway" id="UPA00126">
    <property type="reaction ID" value="UER00423"/>
</dbReference>
<dbReference type="PANTHER" id="PTHR10309:SF0">
    <property type="entry name" value="MANNOSE-6-PHOSPHATE ISOMERASE"/>
    <property type="match status" value="1"/>
</dbReference>
<dbReference type="PANTHER" id="PTHR10309">
    <property type="entry name" value="MANNOSE-6-PHOSPHATE ISOMERASE"/>
    <property type="match status" value="1"/>
</dbReference>
<feature type="active site" evidence="10">
    <location>
        <position position="286"/>
    </location>
</feature>
<evidence type="ECO:0000256" key="1">
    <source>
        <dbReference type="ARBA" id="ARBA00000757"/>
    </source>
</evidence>
<evidence type="ECO:0000256" key="8">
    <source>
        <dbReference type="ARBA" id="ARBA00029741"/>
    </source>
</evidence>
<dbReference type="PROSITE" id="PS00966">
    <property type="entry name" value="PMI_I_2"/>
    <property type="match status" value="1"/>
</dbReference>
<evidence type="ECO:0000256" key="4">
    <source>
        <dbReference type="ARBA" id="ARBA00011956"/>
    </source>
</evidence>
<feature type="binding site" evidence="11">
    <location>
        <position position="101"/>
    </location>
    <ligand>
        <name>Zn(2+)</name>
        <dbReference type="ChEBI" id="CHEBI:29105"/>
    </ligand>
</feature>
<comment type="cofactor">
    <cofactor evidence="11">
        <name>Zn(2+)</name>
        <dbReference type="ChEBI" id="CHEBI:29105"/>
    </cofactor>
    <text evidence="11">Binds 1 zinc ion per subunit.</text>
</comment>
<evidence type="ECO:0000256" key="2">
    <source>
        <dbReference type="ARBA" id="ARBA00004666"/>
    </source>
</evidence>
<dbReference type="GO" id="GO:0005829">
    <property type="term" value="C:cytosol"/>
    <property type="evidence" value="ECO:0007669"/>
    <property type="project" value="TreeGrafter"/>
</dbReference>
<evidence type="ECO:0000256" key="5">
    <source>
        <dbReference type="ARBA" id="ARBA00022723"/>
    </source>
</evidence>
<feature type="domain" description="Phosphomannose isomerase type I catalytic" evidence="13">
    <location>
        <begin position="2"/>
        <end position="145"/>
    </location>
</feature>
<feature type="binding site" evidence="11">
    <location>
        <position position="128"/>
    </location>
    <ligand>
        <name>Zn(2+)</name>
        <dbReference type="ChEBI" id="CHEBI:29105"/>
    </ligand>
</feature>
<feature type="binding site" evidence="11">
    <location>
        <position position="103"/>
    </location>
    <ligand>
        <name>Zn(2+)</name>
        <dbReference type="ChEBI" id="CHEBI:29105"/>
    </ligand>
</feature>
<comment type="similarity">
    <text evidence="3">Belongs to the mannose-6-phosphate isomerase type 1 family.</text>
</comment>